<dbReference type="EMBL" id="BORT01000001">
    <property type="protein sequence ID" value="GIO45266.1"/>
    <property type="molecule type" value="Genomic_DNA"/>
</dbReference>
<dbReference type="AlphaFoldDB" id="A0A920CLN2"/>
<feature type="transmembrane region" description="Helical" evidence="1">
    <location>
        <begin position="50"/>
        <end position="70"/>
    </location>
</feature>
<dbReference type="RefSeq" id="WP_212976492.1">
    <property type="nucleotide sequence ID" value="NZ_AP025343.1"/>
</dbReference>
<evidence type="ECO:0008006" key="4">
    <source>
        <dbReference type="Google" id="ProtNLM"/>
    </source>
</evidence>
<name>A0A920CLN2_9BACL</name>
<dbReference type="InterPro" id="IPR021560">
    <property type="entry name" value="DUF3021"/>
</dbReference>
<evidence type="ECO:0000256" key="1">
    <source>
        <dbReference type="SAM" id="Phobius"/>
    </source>
</evidence>
<accession>A0A920CLN2</accession>
<feature type="transmembrane region" description="Helical" evidence="1">
    <location>
        <begin position="82"/>
        <end position="104"/>
    </location>
</feature>
<sequence>MRLSEFLKRLARDYLLVLAGIVICIVLLNQIYILIYELDASKFSLGFRQIYAFMICALVGVLPSHIFDFFANPSEKGMRIRILIHFIIVEAVIIVFANMMGWVTGVSANVILALEIAIIFGIVQLLVWKSDLKVANEINEQLKKLKEHVQ</sequence>
<gene>
    <name evidence="2" type="ORF">J34TS1_00310</name>
</gene>
<keyword evidence="1" id="KW-0472">Membrane</keyword>
<keyword evidence="3" id="KW-1185">Reference proteome</keyword>
<reference evidence="2 3" key="1">
    <citation type="submission" date="2021-03" db="EMBL/GenBank/DDBJ databases">
        <title>Antimicrobial resistance genes in bacteria isolated from Japanese honey, and their potential for conferring macrolide and lincosamide resistance in the American foulbrood pathogen Paenibacillus larvae.</title>
        <authorList>
            <person name="Okamoto M."/>
            <person name="Kumagai M."/>
            <person name="Kanamori H."/>
            <person name="Takamatsu D."/>
        </authorList>
    </citation>
    <scope>NUCLEOTIDE SEQUENCE [LARGE SCALE GENOMIC DNA]</scope>
    <source>
        <strain evidence="2 3">J34TS1</strain>
    </source>
</reference>
<comment type="caution">
    <text evidence="2">The sequence shown here is derived from an EMBL/GenBank/DDBJ whole genome shotgun (WGS) entry which is preliminary data.</text>
</comment>
<protein>
    <recommendedName>
        <fullName evidence="4">DUF3021 domain-containing protein</fullName>
    </recommendedName>
</protein>
<dbReference type="Pfam" id="PF11457">
    <property type="entry name" value="DUF3021"/>
    <property type="match status" value="1"/>
</dbReference>
<evidence type="ECO:0000313" key="2">
    <source>
        <dbReference type="EMBL" id="GIO45266.1"/>
    </source>
</evidence>
<dbReference type="Proteomes" id="UP000682811">
    <property type="component" value="Unassembled WGS sequence"/>
</dbReference>
<proteinExistence type="predicted"/>
<keyword evidence="1" id="KW-1133">Transmembrane helix</keyword>
<feature type="transmembrane region" description="Helical" evidence="1">
    <location>
        <begin position="14"/>
        <end position="35"/>
    </location>
</feature>
<organism evidence="2 3">
    <name type="scientific">Paenibacillus azoreducens</name>
    <dbReference type="NCBI Taxonomy" id="116718"/>
    <lineage>
        <taxon>Bacteria</taxon>
        <taxon>Bacillati</taxon>
        <taxon>Bacillota</taxon>
        <taxon>Bacilli</taxon>
        <taxon>Bacillales</taxon>
        <taxon>Paenibacillaceae</taxon>
        <taxon>Paenibacillus</taxon>
    </lineage>
</organism>
<evidence type="ECO:0000313" key="3">
    <source>
        <dbReference type="Proteomes" id="UP000682811"/>
    </source>
</evidence>
<feature type="transmembrane region" description="Helical" evidence="1">
    <location>
        <begin position="110"/>
        <end position="128"/>
    </location>
</feature>
<keyword evidence="1" id="KW-0812">Transmembrane</keyword>